<dbReference type="Proteomes" id="UP000609879">
    <property type="component" value="Unassembled WGS sequence"/>
</dbReference>
<comment type="caution">
    <text evidence="1">The sequence shown here is derived from an EMBL/GenBank/DDBJ whole genome shotgun (WGS) entry which is preliminary data.</text>
</comment>
<accession>A0ABQ3Y2Q5</accession>
<protein>
    <submittedName>
        <fullName evidence="1">Uncharacterized protein</fullName>
    </submittedName>
</protein>
<name>A0ABQ3Y2Q5_9ACTN</name>
<gene>
    <name evidence="1" type="ORF">Ade02nite_29080</name>
</gene>
<sequence>MQPVERETEKRDVRLQRNGRVAIVVLLEVVESVERQRDAVVLALRHVGAKIVGVESQIGQEDHQIGGVSLGLQVVEGAPYH</sequence>
<evidence type="ECO:0000313" key="1">
    <source>
        <dbReference type="EMBL" id="GID74267.1"/>
    </source>
</evidence>
<evidence type="ECO:0000313" key="2">
    <source>
        <dbReference type="Proteomes" id="UP000609879"/>
    </source>
</evidence>
<dbReference type="RefSeq" id="WP_203762319.1">
    <property type="nucleotide sequence ID" value="NZ_BAAABO010000006.1"/>
</dbReference>
<reference evidence="1 2" key="1">
    <citation type="submission" date="2021-01" db="EMBL/GenBank/DDBJ databases">
        <title>Whole genome shotgun sequence of Actinoplanes deccanensis NBRC 13994.</title>
        <authorList>
            <person name="Komaki H."/>
            <person name="Tamura T."/>
        </authorList>
    </citation>
    <scope>NUCLEOTIDE SEQUENCE [LARGE SCALE GENOMIC DNA]</scope>
    <source>
        <strain evidence="1 2">NBRC 13994</strain>
    </source>
</reference>
<proteinExistence type="predicted"/>
<organism evidence="1 2">
    <name type="scientific">Paractinoplanes deccanensis</name>
    <dbReference type="NCBI Taxonomy" id="113561"/>
    <lineage>
        <taxon>Bacteria</taxon>
        <taxon>Bacillati</taxon>
        <taxon>Actinomycetota</taxon>
        <taxon>Actinomycetes</taxon>
        <taxon>Micromonosporales</taxon>
        <taxon>Micromonosporaceae</taxon>
        <taxon>Paractinoplanes</taxon>
    </lineage>
</organism>
<dbReference type="EMBL" id="BOMI01000053">
    <property type="protein sequence ID" value="GID74267.1"/>
    <property type="molecule type" value="Genomic_DNA"/>
</dbReference>
<keyword evidence="2" id="KW-1185">Reference proteome</keyword>